<reference evidence="2" key="2">
    <citation type="submission" date="2025-08" db="UniProtKB">
        <authorList>
            <consortium name="RefSeq"/>
        </authorList>
    </citation>
    <scope>IDENTIFICATION</scope>
    <source>
        <tissue evidence="2">Leaf</tissue>
    </source>
</reference>
<organism evidence="1 2">
    <name type="scientific">Camelina sativa</name>
    <name type="common">False flax</name>
    <name type="synonym">Myagrum sativum</name>
    <dbReference type="NCBI Taxonomy" id="90675"/>
    <lineage>
        <taxon>Eukaryota</taxon>
        <taxon>Viridiplantae</taxon>
        <taxon>Streptophyta</taxon>
        <taxon>Embryophyta</taxon>
        <taxon>Tracheophyta</taxon>
        <taxon>Spermatophyta</taxon>
        <taxon>Magnoliopsida</taxon>
        <taxon>eudicotyledons</taxon>
        <taxon>Gunneridae</taxon>
        <taxon>Pentapetalae</taxon>
        <taxon>rosids</taxon>
        <taxon>malvids</taxon>
        <taxon>Brassicales</taxon>
        <taxon>Brassicaceae</taxon>
        <taxon>Camelineae</taxon>
        <taxon>Camelina</taxon>
    </lineage>
</organism>
<dbReference type="InterPro" id="IPR053091">
    <property type="entry name" value="PSII_Assembly/Photoprotect-Rel"/>
</dbReference>
<accession>A0ABM0TYI7</accession>
<dbReference type="GeneID" id="104717420"/>
<protein>
    <submittedName>
        <fullName evidence="2">Uncharacterized protein LOC104717420</fullName>
    </submittedName>
</protein>
<dbReference type="PANTHER" id="PTHR37752">
    <property type="entry name" value="OS02G0610700 PROTEIN"/>
    <property type="match status" value="1"/>
</dbReference>
<evidence type="ECO:0000313" key="1">
    <source>
        <dbReference type="Proteomes" id="UP000694864"/>
    </source>
</evidence>
<dbReference type="Proteomes" id="UP000694864">
    <property type="component" value="Chromosome 10"/>
</dbReference>
<proteinExistence type="predicted"/>
<name>A0ABM0TYI7_CAMSA</name>
<dbReference type="SUPFAM" id="SSF103511">
    <property type="entry name" value="Chlorophyll a-b binding protein"/>
    <property type="match status" value="1"/>
</dbReference>
<gene>
    <name evidence="2" type="primary">LOC104717420</name>
</gene>
<keyword evidence="1" id="KW-1185">Reference proteome</keyword>
<evidence type="ECO:0000313" key="2">
    <source>
        <dbReference type="RefSeq" id="XP_010433272.1"/>
    </source>
</evidence>
<reference evidence="1" key="1">
    <citation type="journal article" date="2014" name="Nat. Commun.">
        <title>The emerging biofuel crop Camelina sativa retains a highly undifferentiated hexaploid genome structure.</title>
        <authorList>
            <person name="Kagale S."/>
            <person name="Koh C."/>
            <person name="Nixon J."/>
            <person name="Bollina V."/>
            <person name="Clarke W.E."/>
            <person name="Tuteja R."/>
            <person name="Spillane C."/>
            <person name="Robinson S.J."/>
            <person name="Links M.G."/>
            <person name="Clarke C."/>
            <person name="Higgins E.E."/>
            <person name="Huebert T."/>
            <person name="Sharpe A.G."/>
            <person name="Parkin I.A."/>
        </authorList>
    </citation>
    <scope>NUCLEOTIDE SEQUENCE [LARGE SCALE GENOMIC DNA]</scope>
    <source>
        <strain evidence="1">cv. DH55</strain>
    </source>
</reference>
<dbReference type="RefSeq" id="XP_010433272.1">
    <property type="nucleotide sequence ID" value="XM_010434970.2"/>
</dbReference>
<sequence length="159" mass="17159">MVVTSFSSPPRIFFLPGADPPHLSSSNGRRFAIPSSSLVNGLRRHQNAKLVGNRARGGVVRVLANPNVSPPPPPGKVKVKKEVIMVDPVEAKRIAGKQMEEIKGREKQQRRREIEAINGAWAVIGLMIGLVIEAQTGKGIVAQLVGYWSAAVHLFTPSA</sequence>
<dbReference type="PANTHER" id="PTHR37752:SF1">
    <property type="entry name" value="OS02G0610700 PROTEIN"/>
    <property type="match status" value="1"/>
</dbReference>